<gene>
    <name evidence="1" type="ORF">SY85_12550</name>
</gene>
<dbReference type="STRING" id="1492898.SY85_12550"/>
<dbReference type="InterPro" id="IPR026444">
    <property type="entry name" value="Secre_tail"/>
</dbReference>
<dbReference type="AlphaFoldDB" id="A0A172TW49"/>
<evidence type="ECO:0000313" key="2">
    <source>
        <dbReference type="Proteomes" id="UP000077177"/>
    </source>
</evidence>
<reference evidence="2" key="1">
    <citation type="submission" date="2015-01" db="EMBL/GenBank/DDBJ databases">
        <title>Flavisolibacter sp./LCS9/ whole genome sequencing.</title>
        <authorList>
            <person name="Kim M.K."/>
            <person name="Srinivasan S."/>
            <person name="Lee J.-J."/>
        </authorList>
    </citation>
    <scope>NUCLEOTIDE SEQUENCE [LARGE SCALE GENOMIC DNA]</scope>
    <source>
        <strain evidence="2">LCS9</strain>
    </source>
</reference>
<proteinExistence type="predicted"/>
<evidence type="ECO:0008006" key="3">
    <source>
        <dbReference type="Google" id="ProtNLM"/>
    </source>
</evidence>
<dbReference type="EMBL" id="CP011390">
    <property type="protein sequence ID" value="ANE51212.1"/>
    <property type="molecule type" value="Genomic_DNA"/>
</dbReference>
<reference evidence="1 2" key="2">
    <citation type="journal article" date="2016" name="Int. J. Syst. Evol. Microbiol.">
        <title>Flavisolibacter tropicus sp. nov., isolated from tropical soil.</title>
        <authorList>
            <person name="Lee J.J."/>
            <person name="Kang M.S."/>
            <person name="Kim G.S."/>
            <person name="Lee C.S."/>
            <person name="Lim S."/>
            <person name="Lee J."/>
            <person name="Roh S.H."/>
            <person name="Kang H."/>
            <person name="Ha J.M."/>
            <person name="Bae S."/>
            <person name="Jung H.Y."/>
            <person name="Kim M.K."/>
        </authorList>
    </citation>
    <scope>NUCLEOTIDE SEQUENCE [LARGE SCALE GENOMIC DNA]</scope>
    <source>
        <strain evidence="1 2">LCS9</strain>
    </source>
</reference>
<keyword evidence="2" id="KW-1185">Reference proteome</keyword>
<organism evidence="1 2">
    <name type="scientific">Flavisolibacter tropicus</name>
    <dbReference type="NCBI Taxonomy" id="1492898"/>
    <lineage>
        <taxon>Bacteria</taxon>
        <taxon>Pseudomonadati</taxon>
        <taxon>Bacteroidota</taxon>
        <taxon>Chitinophagia</taxon>
        <taxon>Chitinophagales</taxon>
        <taxon>Chitinophagaceae</taxon>
        <taxon>Flavisolibacter</taxon>
    </lineage>
</organism>
<name>A0A172TW49_9BACT</name>
<accession>A0A172TW49</accession>
<sequence length="822" mass="84335">MTTINVNCGETLEITDLFLAWTTSNSKETCDVLSKGSATINPKCGTVPKIKIGLGVTADFEATKAICQLNGNATGTIKIKPNGGTAPYKVKIGNDERIVNAVGDSTTYTLAPNTYDILITDSKGCNISFQRTIDAPPTVSVNGIGNALTKNCIQNTNGGIIGETSASGFSYSWSPATGLSSTSIGNPTANPTATTTYTVTKTNTSTGCSAQANVIVTVDNAPVAMSGVSDFTKTCITNPNGKNIGETAQAGYTYSWSSTPAGYSSASSNPMMNPPATITYTVRKTKTSSGCFADASATVIVNNAPVTVSAGAAFTKSCTSNVNGATIGETPVDGFSYSWSPATGLSDDKIGNPTANPSATTTYTVTKTDNTSGCSKQASVTVTVDNTPISVAAGNNFTKTCTQNTNGATIGETPVTGYTYSWLPITGLSNASIGNPTANPGSTTTYTVTKTYTSSGCSNTASVTVTVDNGGVNINGIGGAFTKTCTQNTNGGTIGETPVSGFTYSWSPAASLSNDKIGNPTANPTATTTYTVTKTNTATGCSAQANVTVTVDNGPVTVSGIGGAFTKTCTTNTGGNIIGETPVNGFSYSWSPATGLSNDKIGNPNANPSATTTYTVTKTNTNTGCFRQATVTVTVNNTVPTFTVCLVQPTLCANSGGVTFTATGGSGFEYSIDNGAHYQTGNSFTGLGSGSVTGFLVRNSFGCVSTPANCNTTSQCESLLSSPTTASQQQTEILDQGLKVKAYPNPFNNRIRFEVNATEAGNGSLEVYNTLGQKVKTVYRGFMKSGIQTFELNVPANQHSTLIYIFKMGSKQVTGKLVSAGN</sequence>
<dbReference type="NCBIfam" id="TIGR04183">
    <property type="entry name" value="Por_Secre_tail"/>
    <property type="match status" value="1"/>
</dbReference>
<protein>
    <recommendedName>
        <fullName evidence="3">Secretion system C-terminal sorting domain-containing protein</fullName>
    </recommendedName>
</protein>
<dbReference type="PATRIC" id="fig|1492898.3.peg.2705"/>
<dbReference type="KEGG" id="fla:SY85_12550"/>
<evidence type="ECO:0000313" key="1">
    <source>
        <dbReference type="EMBL" id="ANE51212.1"/>
    </source>
</evidence>
<dbReference type="Proteomes" id="UP000077177">
    <property type="component" value="Chromosome"/>
</dbReference>